<evidence type="ECO:0000313" key="2">
    <source>
        <dbReference type="Proteomes" id="UP000276133"/>
    </source>
</evidence>
<proteinExistence type="predicted"/>
<evidence type="ECO:0000313" key="1">
    <source>
        <dbReference type="EMBL" id="RMZ95055.1"/>
    </source>
</evidence>
<dbReference type="Proteomes" id="UP000276133">
    <property type="component" value="Unassembled WGS sequence"/>
</dbReference>
<sequence>MVEEYKAGFDSRYIEYPTLSYLNSLILKHVTPVFTYSGTFADTIFFYLKELSSAQIKIKN</sequence>
<comment type="caution">
    <text evidence="1">The sequence shown here is derived from an EMBL/GenBank/DDBJ whole genome shotgun (WGS) entry which is preliminary data.</text>
</comment>
<accession>A0A3M7P7J1</accession>
<dbReference type="EMBL" id="REGN01012629">
    <property type="protein sequence ID" value="RMZ95055.1"/>
    <property type="molecule type" value="Genomic_DNA"/>
</dbReference>
<dbReference type="AlphaFoldDB" id="A0A3M7P7J1"/>
<name>A0A3M7P7J1_BRAPC</name>
<organism evidence="1 2">
    <name type="scientific">Brachionus plicatilis</name>
    <name type="common">Marine rotifer</name>
    <name type="synonym">Brachionus muelleri</name>
    <dbReference type="NCBI Taxonomy" id="10195"/>
    <lineage>
        <taxon>Eukaryota</taxon>
        <taxon>Metazoa</taxon>
        <taxon>Spiralia</taxon>
        <taxon>Gnathifera</taxon>
        <taxon>Rotifera</taxon>
        <taxon>Eurotatoria</taxon>
        <taxon>Monogononta</taxon>
        <taxon>Pseudotrocha</taxon>
        <taxon>Ploima</taxon>
        <taxon>Brachionidae</taxon>
        <taxon>Brachionus</taxon>
    </lineage>
</organism>
<keyword evidence="2" id="KW-1185">Reference proteome</keyword>
<gene>
    <name evidence="1" type="ORF">BpHYR1_008880</name>
</gene>
<reference evidence="1 2" key="1">
    <citation type="journal article" date="2018" name="Sci. Rep.">
        <title>Genomic signatures of local adaptation to the degree of environmental predictability in rotifers.</title>
        <authorList>
            <person name="Franch-Gras L."/>
            <person name="Hahn C."/>
            <person name="Garcia-Roger E.M."/>
            <person name="Carmona M.J."/>
            <person name="Serra M."/>
            <person name="Gomez A."/>
        </authorList>
    </citation>
    <scope>NUCLEOTIDE SEQUENCE [LARGE SCALE GENOMIC DNA]</scope>
    <source>
        <strain evidence="1">HYR1</strain>
    </source>
</reference>
<protein>
    <submittedName>
        <fullName evidence="1">Uncharacterized protein</fullName>
    </submittedName>
</protein>